<sequence>MGLKNIEPLYIIGLPRMGSLEPETLTIGNRDEASIYYGDFSCSEIKCYSDRQVLDFAISFAAFALKEGEPIDLVTSEDYQKHAEELLKKYKEEN</sequence>
<evidence type="ECO:0000313" key="1">
    <source>
        <dbReference type="EMBL" id="OUK05241.1"/>
    </source>
</evidence>
<proteinExistence type="predicted"/>
<accession>A0A252CFB3</accession>
<dbReference type="Proteomes" id="UP000194606">
    <property type="component" value="Unassembled WGS sequence"/>
</dbReference>
<evidence type="ECO:0000313" key="2">
    <source>
        <dbReference type="Proteomes" id="UP000194606"/>
    </source>
</evidence>
<comment type="caution">
    <text evidence="1">The sequence shown here is derived from an EMBL/GenBank/DDBJ whole genome shotgun (WGS) entry which is preliminary data.</text>
</comment>
<reference evidence="1 2" key="1">
    <citation type="submission" date="2017-02" db="EMBL/GenBank/DDBJ databases">
        <authorList>
            <person name="Peterson S.W."/>
        </authorList>
    </citation>
    <scope>NUCLEOTIDE SEQUENCE [LARGE SCALE GENOMIC DNA]</scope>
    <source>
        <strain evidence="1">159469</strain>
    </source>
</reference>
<protein>
    <submittedName>
        <fullName evidence="1">Uncharacterized protein</fullName>
    </submittedName>
</protein>
<name>A0A252CFB3_9LACT</name>
<dbReference type="EMBL" id="MUIZ01000001">
    <property type="protein sequence ID" value="OUK05241.1"/>
    <property type="molecule type" value="Genomic_DNA"/>
</dbReference>
<organism evidence="1 2">
    <name type="scientific">Lactococcus petauri</name>
    <dbReference type="NCBI Taxonomy" id="1940789"/>
    <lineage>
        <taxon>Bacteria</taxon>
        <taxon>Bacillati</taxon>
        <taxon>Bacillota</taxon>
        <taxon>Bacilli</taxon>
        <taxon>Lactobacillales</taxon>
        <taxon>Streptococcaceae</taxon>
        <taxon>Lactococcus</taxon>
    </lineage>
</organism>
<gene>
    <name evidence="1" type="ORF">BZZ03_00555</name>
</gene>
<dbReference type="RefSeq" id="WP_086582012.1">
    <property type="nucleotide sequence ID" value="NZ_MUIZ01000001.1"/>
</dbReference>
<dbReference type="AlphaFoldDB" id="A0A252CFB3"/>